<sequence>MANQEAGNVSGTKDKNYNLVWFLQACLENSLRLETYIDDAVRDGDDEVADLFRRAQSDSKKGAEQAKQLLSGRLS</sequence>
<proteinExistence type="predicted"/>
<accession>A0ABS4VQZ1</accession>
<name>A0ABS4VQZ1_9PSEU</name>
<evidence type="ECO:0008006" key="4">
    <source>
        <dbReference type="Google" id="ProtNLM"/>
    </source>
</evidence>
<feature type="region of interest" description="Disordered" evidence="1">
    <location>
        <begin position="55"/>
        <end position="75"/>
    </location>
</feature>
<gene>
    <name evidence="2" type="ORF">JOF36_002026</name>
</gene>
<evidence type="ECO:0000313" key="2">
    <source>
        <dbReference type="EMBL" id="MBP2366330.1"/>
    </source>
</evidence>
<organism evidence="2 3">
    <name type="scientific">Pseudonocardia parietis</name>
    <dbReference type="NCBI Taxonomy" id="570936"/>
    <lineage>
        <taxon>Bacteria</taxon>
        <taxon>Bacillati</taxon>
        <taxon>Actinomycetota</taxon>
        <taxon>Actinomycetes</taxon>
        <taxon>Pseudonocardiales</taxon>
        <taxon>Pseudonocardiaceae</taxon>
        <taxon>Pseudonocardia</taxon>
    </lineage>
</organism>
<evidence type="ECO:0000256" key="1">
    <source>
        <dbReference type="SAM" id="MobiDB-lite"/>
    </source>
</evidence>
<dbReference type="Proteomes" id="UP001519295">
    <property type="component" value="Unassembled WGS sequence"/>
</dbReference>
<reference evidence="2 3" key="1">
    <citation type="submission" date="2021-03" db="EMBL/GenBank/DDBJ databases">
        <title>Sequencing the genomes of 1000 actinobacteria strains.</title>
        <authorList>
            <person name="Klenk H.-P."/>
        </authorList>
    </citation>
    <scope>NUCLEOTIDE SEQUENCE [LARGE SCALE GENOMIC DNA]</scope>
    <source>
        <strain evidence="2 3">DSM 45256</strain>
    </source>
</reference>
<feature type="compositionally biased region" description="Basic and acidic residues" evidence="1">
    <location>
        <begin position="55"/>
        <end position="64"/>
    </location>
</feature>
<protein>
    <recommendedName>
        <fullName evidence="4">Ferritin</fullName>
    </recommendedName>
</protein>
<comment type="caution">
    <text evidence="2">The sequence shown here is derived from an EMBL/GenBank/DDBJ whole genome shotgun (WGS) entry which is preliminary data.</text>
</comment>
<dbReference type="EMBL" id="JAGINU010000001">
    <property type="protein sequence ID" value="MBP2366330.1"/>
    <property type="molecule type" value="Genomic_DNA"/>
</dbReference>
<keyword evidence="3" id="KW-1185">Reference proteome</keyword>
<dbReference type="RefSeq" id="WP_372447373.1">
    <property type="nucleotide sequence ID" value="NZ_JAGINU010000001.1"/>
</dbReference>
<evidence type="ECO:0000313" key="3">
    <source>
        <dbReference type="Proteomes" id="UP001519295"/>
    </source>
</evidence>